<dbReference type="AlphaFoldDB" id="A0A0D7WW51"/>
<proteinExistence type="predicted"/>
<gene>
    <name evidence="2" type="ORF">QD47_23650</name>
</gene>
<dbReference type="Proteomes" id="UP000032534">
    <property type="component" value="Unassembled WGS sequence"/>
</dbReference>
<evidence type="ECO:0000313" key="3">
    <source>
        <dbReference type="Proteomes" id="UP000032534"/>
    </source>
</evidence>
<keyword evidence="1" id="KW-0812">Transmembrane</keyword>
<protein>
    <submittedName>
        <fullName evidence="2">Uncharacterized protein</fullName>
    </submittedName>
</protein>
<reference evidence="2 3" key="1">
    <citation type="submission" date="2014-11" db="EMBL/GenBank/DDBJ databases">
        <title>Draft Genome Sequences of Paenibacillus polymyxa NRRL B-30509 and Paenibacillus terrae NRRL B-30644, Strains from a Poultry Environment that Produce Tridecaptin A and Paenicidins.</title>
        <authorList>
            <person name="van Belkum M.J."/>
            <person name="Lohans C.T."/>
            <person name="Vederas J.C."/>
        </authorList>
    </citation>
    <scope>NUCLEOTIDE SEQUENCE [LARGE SCALE GENOMIC DNA]</scope>
    <source>
        <strain evidence="2 3">NRRL B-30644</strain>
    </source>
</reference>
<keyword evidence="3" id="KW-1185">Reference proteome</keyword>
<organism evidence="2 3">
    <name type="scientific">Paenibacillus terrae</name>
    <dbReference type="NCBI Taxonomy" id="159743"/>
    <lineage>
        <taxon>Bacteria</taxon>
        <taxon>Bacillati</taxon>
        <taxon>Bacillota</taxon>
        <taxon>Bacilli</taxon>
        <taxon>Bacillales</taxon>
        <taxon>Paenibacillaceae</taxon>
        <taxon>Paenibacillus</taxon>
    </lineage>
</organism>
<evidence type="ECO:0000256" key="1">
    <source>
        <dbReference type="SAM" id="Phobius"/>
    </source>
</evidence>
<dbReference type="EMBL" id="JTHP01000063">
    <property type="protein sequence ID" value="KJD43219.1"/>
    <property type="molecule type" value="Genomic_DNA"/>
</dbReference>
<dbReference type="RefSeq" id="WP_044648431.1">
    <property type="nucleotide sequence ID" value="NZ_JTHP01000063.1"/>
</dbReference>
<accession>A0A0D7WW51</accession>
<feature type="transmembrane region" description="Helical" evidence="1">
    <location>
        <begin position="100"/>
        <end position="119"/>
    </location>
</feature>
<keyword evidence="1" id="KW-0472">Membrane</keyword>
<dbReference type="OrthoDB" id="2678892at2"/>
<evidence type="ECO:0000313" key="2">
    <source>
        <dbReference type="EMBL" id="KJD43219.1"/>
    </source>
</evidence>
<keyword evidence="1" id="KW-1133">Transmembrane helix</keyword>
<dbReference type="PATRIC" id="fig|159743.3.peg.5253"/>
<name>A0A0D7WW51_9BACL</name>
<sequence length="156" mass="17896">MTDQHDKPWTEGQMNDWHAYITGTCTTEESERLEKLLLEDEQALALYLVAMEQLESTLEDCFAWMDTERFTDQVMAALPDKEAEASQATLNKRRWFEKPAFHYVVAASLTLILLSSGAFDKMMPQTSGKPVPPKERVSYSEEVMRATTSWLDKLKP</sequence>
<comment type="caution">
    <text evidence="2">The sequence shown here is derived from an EMBL/GenBank/DDBJ whole genome shotgun (WGS) entry which is preliminary data.</text>
</comment>